<name>A0A8J3N8U1_9CHLR</name>
<evidence type="ECO:0000313" key="5">
    <source>
        <dbReference type="Proteomes" id="UP000597444"/>
    </source>
</evidence>
<dbReference type="Pfam" id="PF00440">
    <property type="entry name" value="TetR_N"/>
    <property type="match status" value="1"/>
</dbReference>
<dbReference type="GO" id="GO:0003677">
    <property type="term" value="F:DNA binding"/>
    <property type="evidence" value="ECO:0007669"/>
    <property type="project" value="UniProtKB-UniRule"/>
</dbReference>
<keyword evidence="1 2" id="KW-0238">DNA-binding</keyword>
<dbReference type="RefSeq" id="WP_220210504.1">
    <property type="nucleotide sequence ID" value="NZ_BNJK01000002.1"/>
</dbReference>
<dbReference type="InterPro" id="IPR009057">
    <property type="entry name" value="Homeodomain-like_sf"/>
</dbReference>
<organism evidence="4 5">
    <name type="scientific">Reticulibacter mediterranei</name>
    <dbReference type="NCBI Taxonomy" id="2778369"/>
    <lineage>
        <taxon>Bacteria</taxon>
        <taxon>Bacillati</taxon>
        <taxon>Chloroflexota</taxon>
        <taxon>Ktedonobacteria</taxon>
        <taxon>Ktedonobacterales</taxon>
        <taxon>Reticulibacteraceae</taxon>
        <taxon>Reticulibacter</taxon>
    </lineage>
</organism>
<dbReference type="EMBL" id="BNJK01000002">
    <property type="protein sequence ID" value="GHO99895.1"/>
    <property type="molecule type" value="Genomic_DNA"/>
</dbReference>
<comment type="caution">
    <text evidence="4">The sequence shown here is derived from an EMBL/GenBank/DDBJ whole genome shotgun (WGS) entry which is preliminary data.</text>
</comment>
<gene>
    <name evidence="4" type="ORF">KSF_099430</name>
</gene>
<dbReference type="Pfam" id="PF14278">
    <property type="entry name" value="TetR_C_8"/>
    <property type="match status" value="1"/>
</dbReference>
<evidence type="ECO:0000313" key="4">
    <source>
        <dbReference type="EMBL" id="GHO99895.1"/>
    </source>
</evidence>
<dbReference type="InterPro" id="IPR039532">
    <property type="entry name" value="TetR_C_Firmicutes"/>
</dbReference>
<reference evidence="4" key="1">
    <citation type="submission" date="2020-10" db="EMBL/GenBank/DDBJ databases">
        <title>Taxonomic study of unclassified bacteria belonging to the class Ktedonobacteria.</title>
        <authorList>
            <person name="Yabe S."/>
            <person name="Wang C.M."/>
            <person name="Zheng Y."/>
            <person name="Sakai Y."/>
            <person name="Cavaletti L."/>
            <person name="Monciardini P."/>
            <person name="Donadio S."/>
        </authorList>
    </citation>
    <scope>NUCLEOTIDE SEQUENCE</scope>
    <source>
        <strain evidence="4">ID150040</strain>
    </source>
</reference>
<dbReference type="PROSITE" id="PS50977">
    <property type="entry name" value="HTH_TETR_2"/>
    <property type="match status" value="1"/>
</dbReference>
<dbReference type="PANTHER" id="PTHR43479:SF7">
    <property type="entry name" value="TETR-FAMILY TRANSCRIPTIONAL REGULATOR"/>
    <property type="match status" value="1"/>
</dbReference>
<feature type="domain" description="HTH tetR-type" evidence="3">
    <location>
        <begin position="11"/>
        <end position="71"/>
    </location>
</feature>
<dbReference type="AlphaFoldDB" id="A0A8J3N8U1"/>
<keyword evidence="5" id="KW-1185">Reference proteome</keyword>
<accession>A0A8J3N8U1</accession>
<dbReference type="Gene3D" id="1.10.357.10">
    <property type="entry name" value="Tetracycline Repressor, domain 2"/>
    <property type="match status" value="1"/>
</dbReference>
<dbReference type="PANTHER" id="PTHR43479">
    <property type="entry name" value="ACREF/ENVCD OPERON REPRESSOR-RELATED"/>
    <property type="match status" value="1"/>
</dbReference>
<feature type="DNA-binding region" description="H-T-H motif" evidence="2">
    <location>
        <begin position="34"/>
        <end position="53"/>
    </location>
</feature>
<dbReference type="InterPro" id="IPR001647">
    <property type="entry name" value="HTH_TetR"/>
</dbReference>
<sequence>MKQDKRDRRSQRTRHLITTAMLELVFEQHYETITVQDILDRAGIGRSTFYTHFFDKEDVLSSIAEQMLEMFRQQLSQRKEGGTIVPVLEMFEHVQQHEQYFRAMSRGHTGEVFWEAAQIALSKTIEQALSTVYAENASPAISWAVIAQYLTGSLLTLLKWWLKAEMPYSPEQMEKIFQQLALPGVWATVGAENTSP</sequence>
<proteinExistence type="predicted"/>
<evidence type="ECO:0000256" key="1">
    <source>
        <dbReference type="ARBA" id="ARBA00023125"/>
    </source>
</evidence>
<protein>
    <submittedName>
        <fullName evidence="4">TetR family transcriptional regulator</fullName>
    </submittedName>
</protein>
<dbReference type="SUPFAM" id="SSF46689">
    <property type="entry name" value="Homeodomain-like"/>
    <property type="match status" value="1"/>
</dbReference>
<dbReference type="Proteomes" id="UP000597444">
    <property type="component" value="Unassembled WGS sequence"/>
</dbReference>
<dbReference type="InterPro" id="IPR050624">
    <property type="entry name" value="HTH-type_Tx_Regulator"/>
</dbReference>
<evidence type="ECO:0000259" key="3">
    <source>
        <dbReference type="PROSITE" id="PS50977"/>
    </source>
</evidence>
<evidence type="ECO:0000256" key="2">
    <source>
        <dbReference type="PROSITE-ProRule" id="PRU00335"/>
    </source>
</evidence>